<dbReference type="InterPro" id="IPR003749">
    <property type="entry name" value="ThiS/MoaD-like"/>
</dbReference>
<organism evidence="1 2">
    <name type="scientific">Parasphingorhabdus cellanae</name>
    <dbReference type="NCBI Taxonomy" id="2806553"/>
    <lineage>
        <taxon>Bacteria</taxon>
        <taxon>Pseudomonadati</taxon>
        <taxon>Pseudomonadota</taxon>
        <taxon>Alphaproteobacteria</taxon>
        <taxon>Sphingomonadales</taxon>
        <taxon>Sphingomonadaceae</taxon>
        <taxon>Parasphingorhabdus</taxon>
    </lineage>
</organism>
<dbReference type="EMBL" id="CP071794">
    <property type="protein sequence ID" value="QTD56552.1"/>
    <property type="molecule type" value="Genomic_DNA"/>
</dbReference>
<dbReference type="SUPFAM" id="SSF54285">
    <property type="entry name" value="MoaD/ThiS"/>
    <property type="match status" value="1"/>
</dbReference>
<dbReference type="Pfam" id="PF02597">
    <property type="entry name" value="ThiS"/>
    <property type="match status" value="1"/>
</dbReference>
<keyword evidence="2" id="KW-1185">Reference proteome</keyword>
<accession>A0ABX7T7S8</accession>
<proteinExistence type="predicted"/>
<name>A0ABX7T7S8_9SPHN</name>
<protein>
    <submittedName>
        <fullName evidence="1">MoaD/ThiS family protein</fullName>
    </submittedName>
</protein>
<evidence type="ECO:0000313" key="1">
    <source>
        <dbReference type="EMBL" id="QTD56552.1"/>
    </source>
</evidence>
<reference evidence="1 2" key="1">
    <citation type="submission" date="2021-03" db="EMBL/GenBank/DDBJ databases">
        <title>Complete genome of Parasphingorhabdus_sp.JHSY0214.</title>
        <authorList>
            <person name="Yoo J.H."/>
            <person name="Bae J.W."/>
        </authorList>
    </citation>
    <scope>NUCLEOTIDE SEQUENCE [LARGE SCALE GENOMIC DNA]</scope>
    <source>
        <strain evidence="1 2">JHSY0214</strain>
    </source>
</reference>
<dbReference type="InterPro" id="IPR012675">
    <property type="entry name" value="Beta-grasp_dom_sf"/>
</dbReference>
<gene>
    <name evidence="1" type="ORF">J4G78_02865</name>
</gene>
<evidence type="ECO:0000313" key="2">
    <source>
        <dbReference type="Proteomes" id="UP000663923"/>
    </source>
</evidence>
<dbReference type="Gene3D" id="3.10.20.30">
    <property type="match status" value="1"/>
</dbReference>
<dbReference type="CDD" id="cd00754">
    <property type="entry name" value="Ubl_MoaD"/>
    <property type="match status" value="1"/>
</dbReference>
<dbReference type="InterPro" id="IPR016155">
    <property type="entry name" value="Mopterin_synth/thiamin_S_b"/>
</dbReference>
<dbReference type="RefSeq" id="WP_207988371.1">
    <property type="nucleotide sequence ID" value="NZ_CP071794.1"/>
</dbReference>
<sequence length="87" mass="9791">MSHELNLVYFSWVKERIGREQESLNCPEDVETVGQLLEYLQGKDTAYQFVFADVTKLRFALDHDFVGPDASIGRAKELAVFPPVTGG</sequence>
<dbReference type="Proteomes" id="UP000663923">
    <property type="component" value="Chromosome"/>
</dbReference>